<evidence type="ECO:0000256" key="4">
    <source>
        <dbReference type="ARBA" id="ARBA00022692"/>
    </source>
</evidence>
<dbReference type="SMART" id="SM00086">
    <property type="entry name" value="PAC"/>
    <property type="match status" value="1"/>
</dbReference>
<gene>
    <name evidence="10" type="ORF">GCM10022268_17880</name>
</gene>
<dbReference type="InterPro" id="IPR007895">
    <property type="entry name" value="MASE1"/>
</dbReference>
<accession>A0ABP7DWG9</accession>
<dbReference type="InterPro" id="IPR001610">
    <property type="entry name" value="PAC"/>
</dbReference>
<feature type="transmembrane region" description="Helical" evidence="7">
    <location>
        <begin position="38"/>
        <end position="56"/>
    </location>
</feature>
<protein>
    <recommendedName>
        <fullName evidence="2">diguanylate cyclase</fullName>
        <ecNumber evidence="2">2.7.7.65</ecNumber>
    </recommendedName>
</protein>
<sequence>MAARSTRIDHIVLWPVLLGLAYFCFASLSLHLTRGVDGIATIWPASGILLSALLLSPPKRWPAFMVAAGVASFTANMDAGAAWPRALGFSIVNVSESVLATYLLRRQRPIDLSFADPSSVGRFCLATIIASTVSATLASMVSPAPSGTIFLSWLTTVALGMMIVTPVVLTGANIVMHRPATPPMRMMIEGGLILTGVAVLSIGVFAQSTYPLLTLPMLGVLAATYRLGPHGATVSVLLIAIIGSVATGYGLGPVTFVDGVERAVLFFQFYLLTLLGSALPLAALLATRERMMARIGRDKRLLEMAERAAHVGHWRFAAGDGSMLWSAEVFRMHGLDEDGEAPSYQDTLRLFHPDDQPCMSNAVNQLMTTGEPFDLDARIMRRDGTVRDVHVRGEAERDRHDQTVAVFGMMQDVTARVESVRALHAARDAAEHEARRAVTLSETDQLTGIANRRKALAVLNERIIRASTGGQPVAIAMLDIDHFKSINDDYGHAMGDAVLVRVAELCRLALRETDLVGRIGGEEFMLVIDGVTPEGAMVTAERVRHAIATADPVAPGVRTITASLGVATFHPGANARGLMQAADDALYAAKHGGRNTLRVAA</sequence>
<keyword evidence="4 7" id="KW-0812">Transmembrane</keyword>
<dbReference type="InterPro" id="IPR050469">
    <property type="entry name" value="Diguanylate_Cyclase"/>
</dbReference>
<dbReference type="Proteomes" id="UP001500523">
    <property type="component" value="Unassembled WGS sequence"/>
</dbReference>
<dbReference type="CDD" id="cd00130">
    <property type="entry name" value="PAS"/>
    <property type="match status" value="1"/>
</dbReference>
<evidence type="ECO:0000259" key="8">
    <source>
        <dbReference type="PROSITE" id="PS50113"/>
    </source>
</evidence>
<evidence type="ECO:0000313" key="11">
    <source>
        <dbReference type="Proteomes" id="UP001500523"/>
    </source>
</evidence>
<dbReference type="PANTHER" id="PTHR45138">
    <property type="entry name" value="REGULATORY COMPONENTS OF SENSORY TRANSDUCTION SYSTEM"/>
    <property type="match status" value="1"/>
</dbReference>
<dbReference type="InterPro" id="IPR000700">
    <property type="entry name" value="PAS-assoc_C"/>
</dbReference>
<dbReference type="Gene3D" id="3.30.450.20">
    <property type="entry name" value="PAS domain"/>
    <property type="match status" value="1"/>
</dbReference>
<dbReference type="SUPFAM" id="SSF55073">
    <property type="entry name" value="Nucleotide cyclase"/>
    <property type="match status" value="1"/>
</dbReference>
<evidence type="ECO:0000256" key="7">
    <source>
        <dbReference type="SAM" id="Phobius"/>
    </source>
</evidence>
<feature type="transmembrane region" description="Helical" evidence="7">
    <location>
        <begin position="150"/>
        <end position="175"/>
    </location>
</feature>
<keyword evidence="5 7" id="KW-1133">Transmembrane helix</keyword>
<dbReference type="InterPro" id="IPR043128">
    <property type="entry name" value="Rev_trsase/Diguanyl_cyclase"/>
</dbReference>
<dbReference type="RefSeq" id="WP_344693013.1">
    <property type="nucleotide sequence ID" value="NZ_BAABBF010000003.1"/>
</dbReference>
<evidence type="ECO:0000259" key="9">
    <source>
        <dbReference type="PROSITE" id="PS50887"/>
    </source>
</evidence>
<feature type="transmembrane region" description="Helical" evidence="7">
    <location>
        <begin position="87"/>
        <end position="104"/>
    </location>
</feature>
<evidence type="ECO:0000313" key="10">
    <source>
        <dbReference type="EMBL" id="GAA3708991.1"/>
    </source>
</evidence>
<dbReference type="SUPFAM" id="SSF55785">
    <property type="entry name" value="PYP-like sensor domain (PAS domain)"/>
    <property type="match status" value="1"/>
</dbReference>
<evidence type="ECO:0000256" key="1">
    <source>
        <dbReference type="ARBA" id="ARBA00004651"/>
    </source>
</evidence>
<comment type="caution">
    <text evidence="10">The sequence shown here is derived from an EMBL/GenBank/DDBJ whole genome shotgun (WGS) entry which is preliminary data.</text>
</comment>
<organism evidence="10 11">
    <name type="scientific">Sphingomonas cynarae</name>
    <dbReference type="NCBI Taxonomy" id="930197"/>
    <lineage>
        <taxon>Bacteria</taxon>
        <taxon>Pseudomonadati</taxon>
        <taxon>Pseudomonadota</taxon>
        <taxon>Alphaproteobacteria</taxon>
        <taxon>Sphingomonadales</taxon>
        <taxon>Sphingomonadaceae</taxon>
        <taxon>Sphingomonas</taxon>
    </lineage>
</organism>
<feature type="transmembrane region" description="Helical" evidence="7">
    <location>
        <begin position="264"/>
        <end position="287"/>
    </location>
</feature>
<name>A0ABP7DWG9_9SPHN</name>
<proteinExistence type="predicted"/>
<dbReference type="NCBIfam" id="TIGR00254">
    <property type="entry name" value="GGDEF"/>
    <property type="match status" value="1"/>
</dbReference>
<evidence type="ECO:0000256" key="5">
    <source>
        <dbReference type="ARBA" id="ARBA00022989"/>
    </source>
</evidence>
<dbReference type="SMART" id="SM00267">
    <property type="entry name" value="GGDEF"/>
    <property type="match status" value="1"/>
</dbReference>
<feature type="domain" description="PAC" evidence="8">
    <location>
        <begin position="373"/>
        <end position="425"/>
    </location>
</feature>
<comment type="subcellular location">
    <subcellularLocation>
        <location evidence="1">Cell membrane</location>
        <topology evidence="1">Multi-pass membrane protein</topology>
    </subcellularLocation>
</comment>
<dbReference type="InterPro" id="IPR000160">
    <property type="entry name" value="GGDEF_dom"/>
</dbReference>
<evidence type="ECO:0000256" key="2">
    <source>
        <dbReference type="ARBA" id="ARBA00012528"/>
    </source>
</evidence>
<dbReference type="CDD" id="cd01949">
    <property type="entry name" value="GGDEF"/>
    <property type="match status" value="1"/>
</dbReference>
<evidence type="ECO:0000256" key="3">
    <source>
        <dbReference type="ARBA" id="ARBA00022475"/>
    </source>
</evidence>
<feature type="transmembrane region" description="Helical" evidence="7">
    <location>
        <begin position="187"/>
        <end position="204"/>
    </location>
</feature>
<dbReference type="InterPro" id="IPR013655">
    <property type="entry name" value="PAS_fold_3"/>
</dbReference>
<dbReference type="EMBL" id="BAABBF010000003">
    <property type="protein sequence ID" value="GAA3708991.1"/>
    <property type="molecule type" value="Genomic_DNA"/>
</dbReference>
<dbReference type="EC" id="2.7.7.65" evidence="2"/>
<reference evidence="11" key="1">
    <citation type="journal article" date="2019" name="Int. J. Syst. Evol. Microbiol.">
        <title>The Global Catalogue of Microorganisms (GCM) 10K type strain sequencing project: providing services to taxonomists for standard genome sequencing and annotation.</title>
        <authorList>
            <consortium name="The Broad Institute Genomics Platform"/>
            <consortium name="The Broad Institute Genome Sequencing Center for Infectious Disease"/>
            <person name="Wu L."/>
            <person name="Ma J."/>
        </authorList>
    </citation>
    <scope>NUCLEOTIDE SEQUENCE [LARGE SCALE GENOMIC DNA]</scope>
    <source>
        <strain evidence="11">JCM 17498</strain>
    </source>
</reference>
<feature type="transmembrane region" description="Helical" evidence="7">
    <location>
        <begin position="12"/>
        <end position="32"/>
    </location>
</feature>
<dbReference type="Gene3D" id="3.30.70.270">
    <property type="match status" value="1"/>
</dbReference>
<dbReference type="Pfam" id="PF05231">
    <property type="entry name" value="MASE1"/>
    <property type="match status" value="1"/>
</dbReference>
<dbReference type="PROSITE" id="PS50887">
    <property type="entry name" value="GGDEF"/>
    <property type="match status" value="1"/>
</dbReference>
<dbReference type="PANTHER" id="PTHR45138:SF24">
    <property type="entry name" value="DIGUANYLATE CYCLASE DGCC-RELATED"/>
    <property type="match status" value="1"/>
</dbReference>
<dbReference type="PROSITE" id="PS50113">
    <property type="entry name" value="PAC"/>
    <property type="match status" value="1"/>
</dbReference>
<feature type="transmembrane region" description="Helical" evidence="7">
    <location>
        <begin position="234"/>
        <end position="252"/>
    </location>
</feature>
<dbReference type="InterPro" id="IPR035965">
    <property type="entry name" value="PAS-like_dom_sf"/>
</dbReference>
<feature type="transmembrane region" description="Helical" evidence="7">
    <location>
        <begin position="124"/>
        <end position="144"/>
    </location>
</feature>
<feature type="domain" description="GGDEF" evidence="9">
    <location>
        <begin position="471"/>
        <end position="601"/>
    </location>
</feature>
<dbReference type="InterPro" id="IPR000014">
    <property type="entry name" value="PAS"/>
</dbReference>
<keyword evidence="11" id="KW-1185">Reference proteome</keyword>
<evidence type="ECO:0000256" key="6">
    <source>
        <dbReference type="ARBA" id="ARBA00023136"/>
    </source>
</evidence>
<dbReference type="Pfam" id="PF00990">
    <property type="entry name" value="GGDEF"/>
    <property type="match status" value="1"/>
</dbReference>
<keyword evidence="3" id="KW-1003">Cell membrane</keyword>
<dbReference type="Gene3D" id="2.10.70.100">
    <property type="match status" value="1"/>
</dbReference>
<dbReference type="InterPro" id="IPR029787">
    <property type="entry name" value="Nucleotide_cyclase"/>
</dbReference>
<keyword evidence="6 7" id="KW-0472">Membrane</keyword>
<dbReference type="Pfam" id="PF08447">
    <property type="entry name" value="PAS_3"/>
    <property type="match status" value="1"/>
</dbReference>